<dbReference type="PANTHER" id="PTHR42928:SF5">
    <property type="entry name" value="BLR1237 PROTEIN"/>
    <property type="match status" value="1"/>
</dbReference>
<dbReference type="RefSeq" id="WP_094851549.1">
    <property type="nucleotide sequence ID" value="NZ_NEVM01000001.1"/>
</dbReference>
<dbReference type="InterPro" id="IPR042100">
    <property type="entry name" value="Bug_dom1"/>
</dbReference>
<accession>A0A261SJ62</accession>
<dbReference type="PANTHER" id="PTHR42928">
    <property type="entry name" value="TRICARBOXYLATE-BINDING PROTEIN"/>
    <property type="match status" value="1"/>
</dbReference>
<dbReference type="Gene3D" id="3.40.190.10">
    <property type="entry name" value="Periplasmic binding protein-like II"/>
    <property type="match status" value="1"/>
</dbReference>
<keyword evidence="4" id="KW-1185">Reference proteome</keyword>
<organism evidence="3 4">
    <name type="scientific">Bordetella genomosp. 10</name>
    <dbReference type="NCBI Taxonomy" id="1416804"/>
    <lineage>
        <taxon>Bacteria</taxon>
        <taxon>Pseudomonadati</taxon>
        <taxon>Pseudomonadota</taxon>
        <taxon>Betaproteobacteria</taxon>
        <taxon>Burkholderiales</taxon>
        <taxon>Alcaligenaceae</taxon>
        <taxon>Bordetella</taxon>
    </lineage>
</organism>
<dbReference type="Pfam" id="PF03401">
    <property type="entry name" value="TctC"/>
    <property type="match status" value="1"/>
</dbReference>
<comment type="similarity">
    <text evidence="1">Belongs to the UPF0065 (bug) family.</text>
</comment>
<evidence type="ECO:0000256" key="1">
    <source>
        <dbReference type="ARBA" id="ARBA00006987"/>
    </source>
</evidence>
<dbReference type="AlphaFoldDB" id="A0A261SJ62"/>
<proteinExistence type="inferred from homology"/>
<protein>
    <recommendedName>
        <fullName evidence="5">ABC transporter substrate-binding protein</fullName>
    </recommendedName>
</protein>
<keyword evidence="2" id="KW-0732">Signal</keyword>
<comment type="caution">
    <text evidence="3">The sequence shown here is derived from an EMBL/GenBank/DDBJ whole genome shotgun (WGS) entry which is preliminary data.</text>
</comment>
<evidence type="ECO:0000256" key="2">
    <source>
        <dbReference type="SAM" id="SignalP"/>
    </source>
</evidence>
<name>A0A261SJ62_9BORD</name>
<dbReference type="PIRSF" id="PIRSF017082">
    <property type="entry name" value="YflP"/>
    <property type="match status" value="1"/>
</dbReference>
<gene>
    <name evidence="3" type="ORF">CAL29_03265</name>
</gene>
<evidence type="ECO:0008006" key="5">
    <source>
        <dbReference type="Google" id="ProtNLM"/>
    </source>
</evidence>
<evidence type="ECO:0000313" key="4">
    <source>
        <dbReference type="Proteomes" id="UP000216020"/>
    </source>
</evidence>
<dbReference type="InterPro" id="IPR005064">
    <property type="entry name" value="BUG"/>
</dbReference>
<dbReference type="SUPFAM" id="SSF53850">
    <property type="entry name" value="Periplasmic binding protein-like II"/>
    <property type="match status" value="1"/>
</dbReference>
<evidence type="ECO:0000313" key="3">
    <source>
        <dbReference type="EMBL" id="OZI37444.1"/>
    </source>
</evidence>
<dbReference type="CDD" id="cd07012">
    <property type="entry name" value="PBP2_Bug_TTT"/>
    <property type="match status" value="1"/>
</dbReference>
<dbReference type="EMBL" id="NEVM01000001">
    <property type="protein sequence ID" value="OZI37444.1"/>
    <property type="molecule type" value="Genomic_DNA"/>
</dbReference>
<dbReference type="Proteomes" id="UP000216020">
    <property type="component" value="Unassembled WGS sequence"/>
</dbReference>
<sequence>MNTLHRRRALARALLPFACAALWGVRAEAAYPDHPIKLVVPFAAGSAADTLSRVVASALAEQLGQPLVVDNRGGAGGTIGTVDIARAKPDGYTLGIAAQGTLVNNQVLYRSPGYDSIKDFSFISEIADVQNLLVVSEKSPYHSARALLDAIKAKPPETFRYSSSGVGTSHHIAGATVAKYLDKPMMHVPYTGAPQGLSAILSGDVDMGLYNLPAAIGLVKSGKLRALAVTGPRRSALLPDIPTLDESGLKGYSVTLWWGLVGPAGLPADVSARLYAALDKVMSNQALRDKLIGQGFTLPDTPIPKPAAFQDLVRQDLAKWVPVLKELGTAAQ</sequence>
<dbReference type="Gene3D" id="3.40.190.150">
    <property type="entry name" value="Bordetella uptake gene, domain 1"/>
    <property type="match status" value="1"/>
</dbReference>
<feature type="signal peptide" evidence="2">
    <location>
        <begin position="1"/>
        <end position="29"/>
    </location>
</feature>
<dbReference type="OrthoDB" id="5171643at2"/>
<reference evidence="4" key="1">
    <citation type="submission" date="2017-05" db="EMBL/GenBank/DDBJ databases">
        <title>Complete and WGS of Bordetella genogroups.</title>
        <authorList>
            <person name="Spilker T."/>
            <person name="Lipuma J."/>
        </authorList>
    </citation>
    <scope>NUCLEOTIDE SEQUENCE [LARGE SCALE GENOMIC DNA]</scope>
    <source>
        <strain evidence="4">AU16122</strain>
    </source>
</reference>
<feature type="chain" id="PRO_5012763136" description="ABC transporter substrate-binding protein" evidence="2">
    <location>
        <begin position="30"/>
        <end position="332"/>
    </location>
</feature>